<dbReference type="EMBL" id="MQUQ01000007">
    <property type="protein sequence ID" value="OLZ51750.1"/>
    <property type="molecule type" value="Genomic_DNA"/>
</dbReference>
<dbReference type="STRING" id="76021.BS329_15225"/>
<dbReference type="InterPro" id="IPR014710">
    <property type="entry name" value="RmlC-like_jellyroll"/>
</dbReference>
<name>A0A1R0KUH3_9PSEU</name>
<gene>
    <name evidence="1" type="ORF">BS329_15225</name>
</gene>
<organism evidence="1 2">
    <name type="scientific">Amycolatopsis coloradensis</name>
    <dbReference type="NCBI Taxonomy" id="76021"/>
    <lineage>
        <taxon>Bacteria</taxon>
        <taxon>Bacillati</taxon>
        <taxon>Actinomycetota</taxon>
        <taxon>Actinomycetes</taxon>
        <taxon>Pseudonocardiales</taxon>
        <taxon>Pseudonocardiaceae</taxon>
        <taxon>Amycolatopsis</taxon>
    </lineage>
</organism>
<evidence type="ECO:0000313" key="2">
    <source>
        <dbReference type="Proteomes" id="UP000187486"/>
    </source>
</evidence>
<dbReference type="Proteomes" id="UP000187486">
    <property type="component" value="Unassembled WGS sequence"/>
</dbReference>
<dbReference type="AlphaFoldDB" id="A0A1R0KUH3"/>
<proteinExistence type="predicted"/>
<evidence type="ECO:0000313" key="1">
    <source>
        <dbReference type="EMBL" id="OLZ51750.1"/>
    </source>
</evidence>
<dbReference type="SUPFAM" id="SSF51182">
    <property type="entry name" value="RmlC-like cupins"/>
    <property type="match status" value="1"/>
</dbReference>
<protein>
    <submittedName>
        <fullName evidence="1">Signal peptidase I</fullName>
    </submittedName>
</protein>
<dbReference type="InterPro" id="IPR011051">
    <property type="entry name" value="RmlC_Cupin_sf"/>
</dbReference>
<dbReference type="Gene3D" id="2.60.120.10">
    <property type="entry name" value="Jelly Rolls"/>
    <property type="match status" value="1"/>
</dbReference>
<keyword evidence="2" id="KW-1185">Reference proteome</keyword>
<sequence>MGDRWYFGNAEADGRDTRGWILGHFLSPSEGVRSSRDVEIKWGTHDAGETRPAWTRGDERTTAVILIEGCLHIALTTGEVHLQEKGDYVVWGPGIDHSWTALTDATVLTVRWPSTPP</sequence>
<reference evidence="1 2" key="1">
    <citation type="submission" date="2016-01" db="EMBL/GenBank/DDBJ databases">
        <title>Amycolatopsis coloradensis genome sequencing and assembly.</title>
        <authorList>
            <person name="Mayilraj S."/>
        </authorList>
    </citation>
    <scope>NUCLEOTIDE SEQUENCE [LARGE SCALE GENOMIC DNA]</scope>
    <source>
        <strain evidence="1 2">DSM 44225</strain>
    </source>
</reference>
<comment type="caution">
    <text evidence="1">The sequence shown here is derived from an EMBL/GenBank/DDBJ whole genome shotgun (WGS) entry which is preliminary data.</text>
</comment>
<accession>A0A1R0KUH3</accession>